<reference evidence="2 3" key="1">
    <citation type="submission" date="2023-12" db="EMBL/GenBank/DDBJ databases">
        <title>Friends and Foes: Symbiotic and Algicidal bacterial influence on Karenia brevis blooms.</title>
        <authorList>
            <person name="Fei C."/>
            <person name="Mohamed A.R."/>
            <person name="Booker A."/>
            <person name="Arshad M."/>
            <person name="Klass S."/>
            <person name="Ahn S."/>
            <person name="Gilbert P.M."/>
            <person name="Heil C.A."/>
            <person name="Martinez J.M."/>
            <person name="Amin S.A."/>
        </authorList>
    </citation>
    <scope>NUCLEOTIDE SEQUENCE [LARGE SCALE GENOMIC DNA]</scope>
    <source>
        <strain evidence="2 3">CE15</strain>
    </source>
</reference>
<dbReference type="Gene3D" id="2.60.40.1890">
    <property type="entry name" value="PCu(A)C copper chaperone"/>
    <property type="match status" value="1"/>
</dbReference>
<gene>
    <name evidence="2" type="ORF">WAE96_11495</name>
</gene>
<evidence type="ECO:0000313" key="2">
    <source>
        <dbReference type="EMBL" id="MEI4550291.1"/>
    </source>
</evidence>
<dbReference type="EMBL" id="JBAWKS010000001">
    <property type="protein sequence ID" value="MEI4550291.1"/>
    <property type="molecule type" value="Genomic_DNA"/>
</dbReference>
<accession>A0ABU8ETJ4</accession>
<dbReference type="RefSeq" id="WP_105170429.1">
    <property type="nucleotide sequence ID" value="NZ_JBAWKS010000001.1"/>
</dbReference>
<sequence length="153" mass="16844">MFKRYLLIIISVFSFSLAANQITVSDFTVREFIPGAPSSVGYFQLANHTNQDQVLTSVSIEKLGRVEIHNHVQKNGMMSMVKLEKLAIDAHSTAMFQSGGLHLMLFSPKSKLIKGESLSATFNFASGLTVNGKATVVGINESVENAHQHHHHH</sequence>
<keyword evidence="1" id="KW-0732">Signal</keyword>
<organism evidence="2 3">
    <name type="scientific">Pseudoalteromonas spongiae</name>
    <dbReference type="NCBI Taxonomy" id="298657"/>
    <lineage>
        <taxon>Bacteria</taxon>
        <taxon>Pseudomonadati</taxon>
        <taxon>Pseudomonadota</taxon>
        <taxon>Gammaproteobacteria</taxon>
        <taxon>Alteromonadales</taxon>
        <taxon>Pseudoalteromonadaceae</taxon>
        <taxon>Pseudoalteromonas</taxon>
    </lineage>
</organism>
<dbReference type="InterPro" id="IPR007410">
    <property type="entry name" value="LpqE-like"/>
</dbReference>
<feature type="signal peptide" evidence="1">
    <location>
        <begin position="1"/>
        <end position="18"/>
    </location>
</feature>
<name>A0ABU8ETJ4_9GAMM</name>
<dbReference type="InterPro" id="IPR058248">
    <property type="entry name" value="Lxx211020-like"/>
</dbReference>
<feature type="chain" id="PRO_5046630907" evidence="1">
    <location>
        <begin position="19"/>
        <end position="153"/>
    </location>
</feature>
<dbReference type="PANTHER" id="PTHR36302">
    <property type="entry name" value="BLR7088 PROTEIN"/>
    <property type="match status" value="1"/>
</dbReference>
<comment type="caution">
    <text evidence="2">The sequence shown here is derived from an EMBL/GenBank/DDBJ whole genome shotgun (WGS) entry which is preliminary data.</text>
</comment>
<dbReference type="SUPFAM" id="SSF110087">
    <property type="entry name" value="DR1885-like metal-binding protein"/>
    <property type="match status" value="1"/>
</dbReference>
<evidence type="ECO:0000256" key="1">
    <source>
        <dbReference type="SAM" id="SignalP"/>
    </source>
</evidence>
<dbReference type="PANTHER" id="PTHR36302:SF1">
    <property type="entry name" value="COPPER CHAPERONE PCU(A)C"/>
    <property type="match status" value="1"/>
</dbReference>
<evidence type="ECO:0000313" key="3">
    <source>
        <dbReference type="Proteomes" id="UP001382455"/>
    </source>
</evidence>
<keyword evidence="3" id="KW-1185">Reference proteome</keyword>
<protein>
    <submittedName>
        <fullName evidence="2">Copper chaperone PCu(A)C</fullName>
    </submittedName>
</protein>
<dbReference type="Pfam" id="PF04314">
    <property type="entry name" value="PCuAC"/>
    <property type="match status" value="1"/>
</dbReference>
<dbReference type="InterPro" id="IPR036182">
    <property type="entry name" value="PCuAC_sf"/>
</dbReference>
<dbReference type="Proteomes" id="UP001382455">
    <property type="component" value="Unassembled WGS sequence"/>
</dbReference>
<proteinExistence type="predicted"/>